<protein>
    <submittedName>
        <fullName evidence="2">AAEL017180-PA</fullName>
    </submittedName>
</protein>
<sequence>MSTIRKSVSQRCFNYLSIFFFTYFSNLLSSFISVVFVLFFFSRSFISISIHHYSFIFSVRNISHCDQDLIYCSISRVLYLVHVVLPYHY</sequence>
<proteinExistence type="predicted"/>
<gene>
    <name evidence="2" type="ORF">AaeL_AAEL017180</name>
</gene>
<name>J9HSM6_AEDAE</name>
<reference evidence="2" key="3">
    <citation type="submission" date="2012-09" db="EMBL/GenBank/DDBJ databases">
        <authorList>
            <consortium name="VectorBase"/>
        </authorList>
    </citation>
    <scope>NUCLEOTIDE SEQUENCE</scope>
    <source>
        <strain evidence="2">Liverpool</strain>
    </source>
</reference>
<evidence type="ECO:0000313" key="3">
    <source>
        <dbReference type="Proteomes" id="UP000682892"/>
    </source>
</evidence>
<evidence type="ECO:0000256" key="1">
    <source>
        <dbReference type="SAM" id="Phobius"/>
    </source>
</evidence>
<dbReference type="AlphaFoldDB" id="J9HSM6"/>
<feature type="transmembrane region" description="Helical" evidence="1">
    <location>
        <begin position="12"/>
        <end position="41"/>
    </location>
</feature>
<keyword evidence="1" id="KW-0472">Membrane</keyword>
<accession>J9HSM6</accession>
<dbReference type="HOGENOM" id="CLU_2456590_0_0_1"/>
<reference evidence="2" key="2">
    <citation type="journal article" date="2007" name="Science">
        <title>Genome sequence of Aedes aegypti, a major arbovirus vector.</title>
        <authorList>
            <person name="Nene V."/>
            <person name="Wortman J.R."/>
            <person name="Lawson D."/>
            <person name="Haas B."/>
            <person name="Kodira C."/>
            <person name="Tu Z.J."/>
            <person name="Loftus B."/>
            <person name="Xi Z."/>
            <person name="Megy K."/>
            <person name="Grabherr M."/>
            <person name="Ren Q."/>
            <person name="Zdobnov E.M."/>
            <person name="Lobo N.F."/>
            <person name="Campbell K.S."/>
            <person name="Brown S.E."/>
            <person name="Bonaldo M.F."/>
            <person name="Zhu J."/>
            <person name="Sinkins S.P."/>
            <person name="Hogenkamp D.G."/>
            <person name="Amedeo P."/>
            <person name="Arensburger P."/>
            <person name="Atkinson P.W."/>
            <person name="Bidwell S."/>
            <person name="Biedler J."/>
            <person name="Birney E."/>
            <person name="Bruggner R.V."/>
            <person name="Costas J."/>
            <person name="Coy M.R."/>
            <person name="Crabtree J."/>
            <person name="Crawford M."/>
            <person name="Debruyn B."/>
            <person name="Decaprio D."/>
            <person name="Eiglmeier K."/>
            <person name="Eisenstadt E."/>
            <person name="El-Dorry H."/>
            <person name="Gelbart W.M."/>
            <person name="Gomes S.L."/>
            <person name="Hammond M."/>
            <person name="Hannick L.I."/>
            <person name="Hogan J.R."/>
            <person name="Holmes M.H."/>
            <person name="Jaffe D."/>
            <person name="Johnston J.S."/>
            <person name="Kennedy R.C."/>
            <person name="Koo H."/>
            <person name="Kravitz S."/>
            <person name="Kriventseva E.V."/>
            <person name="Kulp D."/>
            <person name="Labutti K."/>
            <person name="Lee E."/>
            <person name="Li S."/>
            <person name="Lovin D.D."/>
            <person name="Mao C."/>
            <person name="Mauceli E."/>
            <person name="Menck C.F."/>
            <person name="Miller J.R."/>
            <person name="Montgomery P."/>
            <person name="Mori A."/>
            <person name="Nascimento A.L."/>
            <person name="Naveira H.F."/>
            <person name="Nusbaum C."/>
            <person name="O'leary S."/>
            <person name="Orvis J."/>
            <person name="Pertea M."/>
            <person name="Quesneville H."/>
            <person name="Reidenbach K.R."/>
            <person name="Rogers Y.H."/>
            <person name="Roth C.W."/>
            <person name="Schneider J.R."/>
            <person name="Schatz M."/>
            <person name="Shumway M."/>
            <person name="Stanke M."/>
            <person name="Stinson E.O."/>
            <person name="Tubio J.M."/>
            <person name="Vanzee J.P."/>
            <person name="Verjovski-Almeida S."/>
            <person name="Werner D."/>
            <person name="White O."/>
            <person name="Wyder S."/>
            <person name="Zeng Q."/>
            <person name="Zhao Q."/>
            <person name="Zhao Y."/>
            <person name="Hill C.A."/>
            <person name="Raikhel A.S."/>
            <person name="Soares M.B."/>
            <person name="Knudson D.L."/>
            <person name="Lee N.H."/>
            <person name="Galagan J."/>
            <person name="Salzberg S.L."/>
            <person name="Paulsen I.T."/>
            <person name="Dimopoulos G."/>
            <person name="Collins F.H."/>
            <person name="Birren B."/>
            <person name="Fraser-Liggett C.M."/>
            <person name="Severson D.W."/>
        </authorList>
    </citation>
    <scope>NUCLEOTIDE SEQUENCE [LARGE SCALE GENOMIC DNA]</scope>
    <source>
        <strain evidence="2">Liverpool</strain>
    </source>
</reference>
<dbReference type="EMBL" id="CH477379">
    <property type="protein sequence ID" value="EJY57623.1"/>
    <property type="molecule type" value="Genomic_DNA"/>
</dbReference>
<evidence type="ECO:0000313" key="2">
    <source>
        <dbReference type="EMBL" id="EJY57623.1"/>
    </source>
</evidence>
<dbReference type="Proteomes" id="UP000682892">
    <property type="component" value="Unassembled WGS sequence"/>
</dbReference>
<reference evidence="2" key="1">
    <citation type="submission" date="2005-10" db="EMBL/GenBank/DDBJ databases">
        <authorList>
            <person name="Loftus B.J."/>
            <person name="Nene V.M."/>
            <person name="Hannick L.I."/>
            <person name="Bidwell S."/>
            <person name="Haas B."/>
            <person name="Amedeo P."/>
            <person name="Orvis J."/>
            <person name="Wortman J.R."/>
            <person name="White O.R."/>
            <person name="Salzberg S."/>
            <person name="Shumway M."/>
            <person name="Koo H."/>
            <person name="Zhao Y."/>
            <person name="Holmes M."/>
            <person name="Miller J."/>
            <person name="Schatz M."/>
            <person name="Pop M."/>
            <person name="Pai G."/>
            <person name="Utterback T."/>
            <person name="Rogers Y.-H."/>
            <person name="Kravitz S."/>
            <person name="Fraser C.M."/>
        </authorList>
    </citation>
    <scope>NUCLEOTIDE SEQUENCE</scope>
    <source>
        <strain evidence="2">Liverpool</strain>
    </source>
</reference>
<keyword evidence="1" id="KW-1133">Transmembrane helix</keyword>
<keyword evidence="1" id="KW-0812">Transmembrane</keyword>
<organism evidence="2 3">
    <name type="scientific">Aedes aegypti</name>
    <name type="common">Yellowfever mosquito</name>
    <name type="synonym">Culex aegypti</name>
    <dbReference type="NCBI Taxonomy" id="7159"/>
    <lineage>
        <taxon>Eukaryota</taxon>
        <taxon>Metazoa</taxon>
        <taxon>Ecdysozoa</taxon>
        <taxon>Arthropoda</taxon>
        <taxon>Hexapoda</taxon>
        <taxon>Insecta</taxon>
        <taxon>Pterygota</taxon>
        <taxon>Neoptera</taxon>
        <taxon>Endopterygota</taxon>
        <taxon>Diptera</taxon>
        <taxon>Nematocera</taxon>
        <taxon>Culicoidea</taxon>
        <taxon>Culicidae</taxon>
        <taxon>Culicinae</taxon>
        <taxon>Aedini</taxon>
        <taxon>Aedes</taxon>
        <taxon>Stegomyia</taxon>
    </lineage>
</organism>
<dbReference type="PaxDb" id="7159-AAEL017180-PA"/>